<dbReference type="InterPro" id="IPR053136">
    <property type="entry name" value="UTP_pyrophosphatase-like"/>
</dbReference>
<reference evidence="2" key="1">
    <citation type="submission" date="2018-06" db="EMBL/GenBank/DDBJ databases">
        <authorList>
            <person name="Zhirakovskaya E."/>
        </authorList>
    </citation>
    <scope>NUCLEOTIDE SEQUENCE</scope>
</reference>
<dbReference type="InterPro" id="IPR002725">
    <property type="entry name" value="YgjP-like_metallopeptidase"/>
</dbReference>
<proteinExistence type="predicted"/>
<gene>
    <name evidence="2" type="ORF">MNBD_GAMMA25-1276</name>
</gene>
<sequence>MSFAQTLPDSRPDYDLRVSGRCKRVIIKITPLGKIEVVIPTGFDPARIPEILQQRQHWLDTHLGKLQARWAKAPDEHDLRPELIHLRALGRRWQVGYRSWSGRQVRLKEKGQHLQLHYPQAVEADTLNSRRLQKWVNEQARQHLLPWLAQTADELALPYQRACIRAQKTRWGSCSSNRVINLNRNLLFLPPQLVRYLFVHELSHTRHMNHSRQFWQQVARAEPDYRRLDAELGQAASYLPRWIHV</sequence>
<dbReference type="CDD" id="cd07344">
    <property type="entry name" value="M48_yhfN_like"/>
    <property type="match status" value="1"/>
</dbReference>
<protein>
    <recommendedName>
        <fullName evidence="1">YgjP-like metallopeptidase domain-containing protein</fullName>
    </recommendedName>
</protein>
<accession>A0A3B1BYV3</accession>
<dbReference type="PANTHER" id="PTHR30399">
    <property type="entry name" value="UNCHARACTERIZED PROTEIN YGJP"/>
    <property type="match status" value="1"/>
</dbReference>
<dbReference type="AlphaFoldDB" id="A0A3B1BYV3"/>
<dbReference type="PANTHER" id="PTHR30399:SF1">
    <property type="entry name" value="UTP PYROPHOSPHATASE"/>
    <property type="match status" value="1"/>
</dbReference>
<feature type="domain" description="YgjP-like metallopeptidase" evidence="1">
    <location>
        <begin position="23"/>
        <end position="233"/>
    </location>
</feature>
<name>A0A3B1BYV3_9ZZZZ</name>
<organism evidence="2">
    <name type="scientific">hydrothermal vent metagenome</name>
    <dbReference type="NCBI Taxonomy" id="652676"/>
    <lineage>
        <taxon>unclassified sequences</taxon>
        <taxon>metagenomes</taxon>
        <taxon>ecological metagenomes</taxon>
    </lineage>
</organism>
<evidence type="ECO:0000259" key="1">
    <source>
        <dbReference type="Pfam" id="PF01863"/>
    </source>
</evidence>
<evidence type="ECO:0000313" key="2">
    <source>
        <dbReference type="EMBL" id="VAX09797.1"/>
    </source>
</evidence>
<dbReference type="Pfam" id="PF01863">
    <property type="entry name" value="YgjP-like"/>
    <property type="match status" value="1"/>
</dbReference>
<dbReference type="EMBL" id="UOFY01000042">
    <property type="protein sequence ID" value="VAX09797.1"/>
    <property type="molecule type" value="Genomic_DNA"/>
</dbReference>
<dbReference type="Gene3D" id="3.30.2010.10">
    <property type="entry name" value="Metalloproteases ('zincins'), catalytic domain"/>
    <property type="match status" value="1"/>
</dbReference>